<evidence type="ECO:0000256" key="3">
    <source>
        <dbReference type="SAM" id="MobiDB-lite"/>
    </source>
</evidence>
<dbReference type="InterPro" id="IPR013783">
    <property type="entry name" value="Ig-like_fold"/>
</dbReference>
<proteinExistence type="inferred from homology"/>
<dbReference type="Proteomes" id="UP001592528">
    <property type="component" value="Unassembled WGS sequence"/>
</dbReference>
<dbReference type="PRINTS" id="PR00133">
    <property type="entry name" value="GLHYDRLASE3"/>
</dbReference>
<reference evidence="5 6" key="1">
    <citation type="submission" date="2024-09" db="EMBL/GenBank/DDBJ databases">
        <authorList>
            <person name="Lee S.D."/>
        </authorList>
    </citation>
    <scope>NUCLEOTIDE SEQUENCE [LARGE SCALE GENOMIC DNA]</scope>
    <source>
        <strain evidence="5 6">N1-5</strain>
    </source>
</reference>
<dbReference type="InterPro" id="IPR026891">
    <property type="entry name" value="Fn3-like"/>
</dbReference>
<dbReference type="PANTHER" id="PTHR42715">
    <property type="entry name" value="BETA-GLUCOSIDASE"/>
    <property type="match status" value="1"/>
</dbReference>
<gene>
    <name evidence="5" type="ORF">ACEZDJ_06940</name>
</gene>
<dbReference type="Gene3D" id="3.40.50.1700">
    <property type="entry name" value="Glycoside hydrolase family 3 C-terminal domain"/>
    <property type="match status" value="1"/>
</dbReference>
<dbReference type="PANTHER" id="PTHR42715:SF10">
    <property type="entry name" value="BETA-GLUCOSIDASE"/>
    <property type="match status" value="1"/>
</dbReference>
<sequence>MHPTLISRTSRTSNSSQTSRTGNSRRHRRATVCAVALLSTLGLAVAGAPTASARPAPVTGDARVDRLLARMTLDEKLSMIEGQAEAASTTQYQAGYLPGVPRLGIPSLRLSDGPPGVITEQDSTGMTATMGVAATFSQNDARLNGEVIGRDARAMGQDVVLEPFVNLDRDTSWSRGFNTFGEDPLLTGQTGAAEITGIQSQGTMAQVKHYIAYDGGNNVSVDQQTLHEIYLQPFTDAVNAGVSSVMCSYNVVNSAQACDSSDTLTTILRNELGFKGFVTSDWGANHGTDYLNAGLDMEMPGGGFGGLLPSYFTSAALKAAIADGSVQESRVDQAVGRILYEYDRFGLLDGASKHTVTAQPTAADEKVVLKTGQDAATLLKNDGSTLPLGGKSLSSLALIGPGAGQTIATDGGGEKSGGLVAEQTGTYQVLQQELGRRGSSGISYSVGDDMTGTAVPASALSHDGQSGLLRAGGGVDATLDFTGSHALPVGQAASWSGTLTIPQAGDYWLNIQALGATAGLTVDGNTLTTVGGSGFSTGPRYGVVHATDGNGPLPTTDGLANGRTLVHLTAGAHTLAVAATPDASGRPVQVRLDWVTPAQQQAAHDAAVNAARHAGTAVVFAWSDGDLSKPLPEGQDQLIADVAAVNPDTVVVLNTSQPVAMPWLGKVKSVLEMWYPGDKGGQATADVLLGRVNPGGRLPFTWPVSLGQEVAHQAAHPERSSAGVGGTGTCAPFGATLLNCPVTSYSEGVDVGYRFYAANGETPLFPFGYGLSYSRFRYADLSARRTGSGLAVSFRVSNTGSATGDAVPQLYLGAPRNPPAGVQFAPTALAGYDRVRLAPGQSRTVTITIPTRQLQYWSTAADGWRTALGARSLTLGTDATSPVLSRTVTIGG</sequence>
<dbReference type="RefSeq" id="WP_232242075.1">
    <property type="nucleotide sequence ID" value="NZ_JBHEZZ010000003.1"/>
</dbReference>
<evidence type="ECO:0000313" key="5">
    <source>
        <dbReference type="EMBL" id="MFC1401018.1"/>
    </source>
</evidence>
<evidence type="ECO:0000259" key="4">
    <source>
        <dbReference type="SMART" id="SM01217"/>
    </source>
</evidence>
<dbReference type="SUPFAM" id="SSF52279">
    <property type="entry name" value="Beta-D-glucan exohydrolase, C-terminal domain"/>
    <property type="match status" value="1"/>
</dbReference>
<dbReference type="InterPro" id="IPR017853">
    <property type="entry name" value="GH"/>
</dbReference>
<dbReference type="EMBL" id="JBHEZZ010000003">
    <property type="protein sequence ID" value="MFC1401018.1"/>
    <property type="molecule type" value="Genomic_DNA"/>
</dbReference>
<dbReference type="Pfam" id="PF14310">
    <property type="entry name" value="Fn3-like"/>
    <property type="match status" value="1"/>
</dbReference>
<comment type="similarity">
    <text evidence="1">Belongs to the glycosyl hydrolase 3 family.</text>
</comment>
<feature type="region of interest" description="Disordered" evidence="3">
    <location>
        <begin position="1"/>
        <end position="28"/>
    </location>
</feature>
<evidence type="ECO:0000313" key="6">
    <source>
        <dbReference type="Proteomes" id="UP001592528"/>
    </source>
</evidence>
<organism evidence="5 6">
    <name type="scientific">Streptacidiphilus cavernicola</name>
    <dbReference type="NCBI Taxonomy" id="3342716"/>
    <lineage>
        <taxon>Bacteria</taxon>
        <taxon>Bacillati</taxon>
        <taxon>Actinomycetota</taxon>
        <taxon>Actinomycetes</taxon>
        <taxon>Kitasatosporales</taxon>
        <taxon>Streptomycetaceae</taxon>
        <taxon>Streptacidiphilus</taxon>
    </lineage>
</organism>
<protein>
    <submittedName>
        <fullName evidence="5">Beta-glucosidase</fullName>
    </submittedName>
</protein>
<dbReference type="InterPro" id="IPR036962">
    <property type="entry name" value="Glyco_hydro_3_N_sf"/>
</dbReference>
<name>A0ABV6UHV4_9ACTN</name>
<dbReference type="Gene3D" id="3.20.20.300">
    <property type="entry name" value="Glycoside hydrolase, family 3, N-terminal domain"/>
    <property type="match status" value="1"/>
</dbReference>
<keyword evidence="6" id="KW-1185">Reference proteome</keyword>
<comment type="caution">
    <text evidence="5">The sequence shown here is derived from an EMBL/GenBank/DDBJ whole genome shotgun (WGS) entry which is preliminary data.</text>
</comment>
<feature type="compositionally biased region" description="Low complexity" evidence="3">
    <location>
        <begin position="7"/>
        <end position="22"/>
    </location>
</feature>
<evidence type="ECO:0000256" key="1">
    <source>
        <dbReference type="ARBA" id="ARBA00005336"/>
    </source>
</evidence>
<dbReference type="InterPro" id="IPR002772">
    <property type="entry name" value="Glyco_hydro_3_C"/>
</dbReference>
<keyword evidence="2" id="KW-0378">Hydrolase</keyword>
<evidence type="ECO:0000256" key="2">
    <source>
        <dbReference type="ARBA" id="ARBA00022801"/>
    </source>
</evidence>
<dbReference type="Pfam" id="PF01915">
    <property type="entry name" value="Glyco_hydro_3_C"/>
    <property type="match status" value="1"/>
</dbReference>
<dbReference type="Gene3D" id="2.60.120.380">
    <property type="match status" value="1"/>
</dbReference>
<dbReference type="SUPFAM" id="SSF51445">
    <property type="entry name" value="(Trans)glycosidases"/>
    <property type="match status" value="1"/>
</dbReference>
<dbReference type="SMART" id="SM01217">
    <property type="entry name" value="Fn3_like"/>
    <property type="match status" value="1"/>
</dbReference>
<dbReference type="InterPro" id="IPR036881">
    <property type="entry name" value="Glyco_hydro_3_C_sf"/>
</dbReference>
<feature type="domain" description="Fibronectin type III-like" evidence="4">
    <location>
        <begin position="806"/>
        <end position="879"/>
    </location>
</feature>
<accession>A0ABV6UHV4</accession>
<dbReference type="InterPro" id="IPR001764">
    <property type="entry name" value="Glyco_hydro_3_N"/>
</dbReference>
<dbReference type="Pfam" id="PF00933">
    <property type="entry name" value="Glyco_hydro_3"/>
    <property type="match status" value="1"/>
</dbReference>
<dbReference type="Gene3D" id="2.60.40.10">
    <property type="entry name" value="Immunoglobulins"/>
    <property type="match status" value="1"/>
</dbReference>
<dbReference type="InterPro" id="IPR050288">
    <property type="entry name" value="Cellulose_deg_GH3"/>
</dbReference>